<dbReference type="PANTHER" id="PTHR48075:SF5">
    <property type="entry name" value="3-HYDROXYBUTYRYL-COA DEHYDROGENASE"/>
    <property type="match status" value="1"/>
</dbReference>
<reference evidence="4" key="2">
    <citation type="submission" date="2020-09" db="EMBL/GenBank/DDBJ databases">
        <authorList>
            <person name="Sun Q."/>
            <person name="Ohkuma M."/>
        </authorList>
    </citation>
    <scope>NUCLEOTIDE SEQUENCE</scope>
    <source>
        <strain evidence="4">JCM 14719</strain>
    </source>
</reference>
<dbReference type="InterPro" id="IPR008927">
    <property type="entry name" value="6-PGluconate_DH-like_C_sf"/>
</dbReference>
<dbReference type="InterPro" id="IPR006108">
    <property type="entry name" value="3HC_DH_C"/>
</dbReference>
<comment type="caution">
    <text evidence="4">The sequence shown here is derived from an EMBL/GenBank/DDBJ whole genome shotgun (WGS) entry which is preliminary data.</text>
</comment>
<protein>
    <recommendedName>
        <fullName evidence="3">3-hydroxyacyl-CoA dehydrogenase C-terminal domain-containing protein</fullName>
    </recommendedName>
</protein>
<dbReference type="InterPro" id="IPR036291">
    <property type="entry name" value="NAD(P)-bd_dom_sf"/>
</dbReference>
<dbReference type="Gene3D" id="3.40.50.720">
    <property type="entry name" value="NAD(P)-binding Rossmann-like Domain"/>
    <property type="match status" value="1"/>
</dbReference>
<gene>
    <name evidence="4" type="ORF">GCM10007043_23510</name>
</gene>
<feature type="domain" description="3-hydroxyacyl-CoA dehydrogenase C-terminal" evidence="3">
    <location>
        <begin position="145"/>
        <end position="241"/>
    </location>
</feature>
<reference evidence="4" key="1">
    <citation type="journal article" date="2014" name="Int. J. Syst. Evol. Microbiol.">
        <title>Complete genome sequence of Corynebacterium casei LMG S-19264T (=DSM 44701T), isolated from a smear-ripened cheese.</title>
        <authorList>
            <consortium name="US DOE Joint Genome Institute (JGI-PGF)"/>
            <person name="Walter F."/>
            <person name="Albersmeier A."/>
            <person name="Kalinowski J."/>
            <person name="Ruckert C."/>
        </authorList>
    </citation>
    <scope>NUCLEOTIDE SEQUENCE</scope>
    <source>
        <strain evidence="4">JCM 14719</strain>
    </source>
</reference>
<evidence type="ECO:0000256" key="2">
    <source>
        <dbReference type="ARBA" id="ARBA00009463"/>
    </source>
</evidence>
<dbReference type="SUPFAM" id="SSF51735">
    <property type="entry name" value="NAD(P)-binding Rossmann-fold domains"/>
    <property type="match status" value="1"/>
</dbReference>
<organism evidence="4 5">
    <name type="scientific">Calditerricola satsumensis</name>
    <dbReference type="NCBI Taxonomy" id="373054"/>
    <lineage>
        <taxon>Bacteria</taxon>
        <taxon>Bacillati</taxon>
        <taxon>Bacillota</taxon>
        <taxon>Bacilli</taxon>
        <taxon>Bacillales</taxon>
        <taxon>Bacillaceae</taxon>
        <taxon>Calditerricola</taxon>
    </lineage>
</organism>
<comment type="pathway">
    <text evidence="1">Lipid metabolism; butanoate metabolism.</text>
</comment>
<dbReference type="AlphaFoldDB" id="A0A8J3FCL7"/>
<evidence type="ECO:0000313" key="4">
    <source>
        <dbReference type="EMBL" id="GGK08787.1"/>
    </source>
</evidence>
<keyword evidence="5" id="KW-1185">Reference proteome</keyword>
<dbReference type="PANTHER" id="PTHR48075">
    <property type="entry name" value="3-HYDROXYACYL-COA DEHYDROGENASE FAMILY PROTEIN"/>
    <property type="match status" value="1"/>
</dbReference>
<dbReference type="GO" id="GO:0006631">
    <property type="term" value="P:fatty acid metabolic process"/>
    <property type="evidence" value="ECO:0007669"/>
    <property type="project" value="InterPro"/>
</dbReference>
<proteinExistence type="inferred from homology"/>
<dbReference type="GO" id="GO:0016616">
    <property type="term" value="F:oxidoreductase activity, acting on the CH-OH group of donors, NAD or NADP as acceptor"/>
    <property type="evidence" value="ECO:0007669"/>
    <property type="project" value="InterPro"/>
</dbReference>
<dbReference type="Pfam" id="PF00725">
    <property type="entry name" value="3HCDH"/>
    <property type="match status" value="1"/>
</dbReference>
<dbReference type="InterPro" id="IPR013328">
    <property type="entry name" value="6PGD_dom2"/>
</dbReference>
<accession>A0A8J3FCL7</accession>
<evidence type="ECO:0000313" key="5">
    <source>
        <dbReference type="Proteomes" id="UP000637720"/>
    </source>
</evidence>
<comment type="similarity">
    <text evidence="2">Belongs to the 3-hydroxyacyl-CoA dehydrogenase family.</text>
</comment>
<dbReference type="Gene3D" id="1.10.1040.10">
    <property type="entry name" value="N-(1-d-carboxylethyl)-l-norvaline Dehydrogenase, domain 2"/>
    <property type="match status" value="1"/>
</dbReference>
<dbReference type="RefSeq" id="WP_188818243.1">
    <property type="nucleotide sequence ID" value="NZ_BMOF01000096.1"/>
</dbReference>
<dbReference type="SUPFAM" id="SSF48179">
    <property type="entry name" value="6-phosphogluconate dehydrogenase C-terminal domain-like"/>
    <property type="match status" value="1"/>
</dbReference>
<sequence length="248" mass="26466">MTASRVLLVGSGPLADEAAAWLAAQGDEVLRWDGGDAGGTLAVDAVVDVTARREEKRALLGAVEKRLDPAVPVYTSAVGACATEVAAHLAHPGRVVGFSPWQLGEMGVLEVSRPLQAEDDAQWERALAFWRARGKAVEAVDDAPGLVFPRTLAMLVNEAAFALMEGVATAADIDLAMKKGTNYPYGPLEWADRIGLDQVLAVLEGLFRELGEDRYRPAPLLRKLVYAGWTGRAAGRGFYRYADGSSCA</sequence>
<evidence type="ECO:0000256" key="1">
    <source>
        <dbReference type="ARBA" id="ARBA00005086"/>
    </source>
</evidence>
<name>A0A8J3FCL7_9BACI</name>
<evidence type="ECO:0000259" key="3">
    <source>
        <dbReference type="Pfam" id="PF00725"/>
    </source>
</evidence>
<dbReference type="Proteomes" id="UP000637720">
    <property type="component" value="Unassembled WGS sequence"/>
</dbReference>
<dbReference type="EMBL" id="BMOF01000096">
    <property type="protein sequence ID" value="GGK08787.1"/>
    <property type="molecule type" value="Genomic_DNA"/>
</dbReference>